<feature type="signal peptide" evidence="1">
    <location>
        <begin position="1"/>
        <end position="27"/>
    </location>
</feature>
<evidence type="ECO:0008006" key="4">
    <source>
        <dbReference type="Google" id="ProtNLM"/>
    </source>
</evidence>
<name>A0A2U0SC65_9SPHN</name>
<accession>A0A2U0SC65</accession>
<evidence type="ECO:0000313" key="3">
    <source>
        <dbReference type="Proteomes" id="UP000245890"/>
    </source>
</evidence>
<sequence>MSQIRTLRRACAAGLFCSALALLGSCAQGPSEPSKDGQAKAAAGIDAATARKLIEVSGAKAEVEQILAEQRASFAKYVDYAVSSLPEPKPHFAERKAELVAAYRKEQAKYAEKLNWARIEPGVIKAFGGIDPNDAAAIEAFYRTPAGKAWAKASPALKIGIADAVTKVTKEIAPDTFEATEQLQKKVDAIKLDRLNRAGGKE</sequence>
<dbReference type="PROSITE" id="PS51257">
    <property type="entry name" value="PROKAR_LIPOPROTEIN"/>
    <property type="match status" value="1"/>
</dbReference>
<dbReference type="RefSeq" id="WP_116468309.1">
    <property type="nucleotide sequence ID" value="NZ_QENQ01000001.1"/>
</dbReference>
<comment type="caution">
    <text evidence="2">The sequence shown here is derived from an EMBL/GenBank/DDBJ whole genome shotgun (WGS) entry which is preliminary data.</text>
</comment>
<evidence type="ECO:0000313" key="2">
    <source>
        <dbReference type="EMBL" id="PVX28865.1"/>
    </source>
</evidence>
<dbReference type="OrthoDB" id="164880at41297"/>
<organism evidence="2 3">
    <name type="scientific">Sphingomonas pokkalii</name>
    <dbReference type="NCBI Taxonomy" id="2175090"/>
    <lineage>
        <taxon>Bacteria</taxon>
        <taxon>Pseudomonadati</taxon>
        <taxon>Pseudomonadota</taxon>
        <taxon>Alphaproteobacteria</taxon>
        <taxon>Sphingomonadales</taxon>
        <taxon>Sphingomonadaceae</taxon>
        <taxon>Sphingomonas</taxon>
    </lineage>
</organism>
<keyword evidence="3" id="KW-1185">Reference proteome</keyword>
<keyword evidence="1" id="KW-0732">Signal</keyword>
<gene>
    <name evidence="2" type="ORF">DD559_05575</name>
</gene>
<feature type="chain" id="PRO_5015637977" description="DUF2059 domain-containing protein" evidence="1">
    <location>
        <begin position="28"/>
        <end position="202"/>
    </location>
</feature>
<protein>
    <recommendedName>
        <fullName evidence="4">DUF2059 domain-containing protein</fullName>
    </recommendedName>
</protein>
<proteinExistence type="predicted"/>
<reference evidence="2 3" key="1">
    <citation type="submission" date="2018-05" db="EMBL/GenBank/DDBJ databases">
        <title>Description of Sphingomonas pokkalii sp nov, isolated from the rhizosphere of saline tolerant pokkali rice and its draft genome analysis.</title>
        <authorList>
            <person name="Menon R."/>
            <person name="Kumari S."/>
            <person name="Rameshkumar N."/>
        </authorList>
    </citation>
    <scope>NUCLEOTIDE SEQUENCE [LARGE SCALE GENOMIC DNA]</scope>
    <source>
        <strain evidence="2 3">L3B27</strain>
    </source>
</reference>
<evidence type="ECO:0000256" key="1">
    <source>
        <dbReference type="SAM" id="SignalP"/>
    </source>
</evidence>
<dbReference type="Proteomes" id="UP000245890">
    <property type="component" value="Unassembled WGS sequence"/>
</dbReference>
<dbReference type="AlphaFoldDB" id="A0A2U0SC65"/>
<dbReference type="EMBL" id="QENQ01000001">
    <property type="protein sequence ID" value="PVX28865.1"/>
    <property type="molecule type" value="Genomic_DNA"/>
</dbReference>